<sequence>MFIFGAILLVFSLLSLITAIAFIFGRRETLENIRSIKSTETSTVGELQHLRDAIAKELGKGGSFREQVEVKGMIRSNNPTIAQLSQRPCVYAQMTVLETYEETYYETDNEGNEQRKTRQGSTILANSSLQINFFLEDETGRIEVNPNRANVDLIKVVDSYEQYQGNPTLYSGQFSCNVNPQTFDNKRILGYQYNEYILPVDTKVYILGEVSDSQGSLVIQHPLNPEGQFIITHKSEEQLLQEKESVAKQQKGCSIFAFGFSVFCLILGILIVFASY</sequence>
<evidence type="ECO:0000256" key="4">
    <source>
        <dbReference type="ARBA" id="ARBA00022679"/>
    </source>
</evidence>
<evidence type="ECO:0000256" key="10">
    <source>
        <dbReference type="ARBA" id="ARBA00022989"/>
    </source>
</evidence>
<comment type="caution">
    <text evidence="14">The sequence shown here is derived from an EMBL/GenBank/DDBJ whole genome shotgun (WGS) entry which is preliminary data.</text>
</comment>
<dbReference type="Pfam" id="PF12483">
    <property type="entry name" value="GIDE"/>
    <property type="match status" value="1"/>
</dbReference>
<dbReference type="EC" id="2.3.2.27" evidence="3"/>
<evidence type="ECO:0000256" key="5">
    <source>
        <dbReference type="ARBA" id="ARBA00022692"/>
    </source>
</evidence>
<dbReference type="PANTHER" id="PTHR47568:SF2">
    <property type="entry name" value="E3 UBIQUITIN-PROTEIN LIGASE SP1-RELATED"/>
    <property type="match status" value="1"/>
</dbReference>
<dbReference type="InterPro" id="IPR022170">
    <property type="entry name" value="MUL1-like"/>
</dbReference>
<evidence type="ECO:0000256" key="2">
    <source>
        <dbReference type="ARBA" id="ARBA00004141"/>
    </source>
</evidence>
<keyword evidence="7" id="KW-0863">Zinc-finger</keyword>
<keyword evidence="4" id="KW-0808">Transferase</keyword>
<reference evidence="14 15" key="1">
    <citation type="submission" date="2024-09" db="EMBL/GenBank/DDBJ databases">
        <title>Floridaenema gen nov. (Aerosakkonemataceae, Aerosakkonematales ord. nov., Cyanobacteria) from benthic tropical and subtropical fresh waters, with the description of four new species.</title>
        <authorList>
            <person name="Moretto J.A."/>
            <person name="Berthold D.E."/>
            <person name="Lefler F.W."/>
            <person name="Huang I.-S."/>
            <person name="Laughinghouse H. IV."/>
        </authorList>
    </citation>
    <scope>NUCLEOTIDE SEQUENCE [LARGE SCALE GENOMIC DNA]</scope>
    <source>
        <strain evidence="14 15">BLCC-F46</strain>
    </source>
</reference>
<dbReference type="InterPro" id="IPR044231">
    <property type="entry name" value="SP1/SPL1"/>
</dbReference>
<feature type="transmembrane region" description="Helical" evidence="12">
    <location>
        <begin position="255"/>
        <end position="274"/>
    </location>
</feature>
<keyword evidence="5 12" id="KW-0812">Transmembrane</keyword>
<evidence type="ECO:0000256" key="11">
    <source>
        <dbReference type="ARBA" id="ARBA00023136"/>
    </source>
</evidence>
<name>A0ABV4X2E2_9CYAN</name>
<dbReference type="PANTHER" id="PTHR47568">
    <property type="match status" value="1"/>
</dbReference>
<comment type="subcellular location">
    <subcellularLocation>
        <location evidence="2">Membrane</location>
        <topology evidence="2">Multi-pass membrane protein</topology>
    </subcellularLocation>
</comment>
<evidence type="ECO:0000256" key="7">
    <source>
        <dbReference type="ARBA" id="ARBA00022771"/>
    </source>
</evidence>
<dbReference type="RefSeq" id="WP_413270045.1">
    <property type="nucleotide sequence ID" value="NZ_JBHFNQ010000065.1"/>
</dbReference>
<keyword evidence="15" id="KW-1185">Reference proteome</keyword>
<gene>
    <name evidence="14" type="ORF">ACE1CC_08535</name>
</gene>
<keyword evidence="9" id="KW-0862">Zinc</keyword>
<protein>
    <recommendedName>
        <fullName evidence="3">RING-type E3 ubiquitin transferase</fullName>
        <ecNumber evidence="3">2.3.2.27</ecNumber>
    </recommendedName>
</protein>
<evidence type="ECO:0000256" key="1">
    <source>
        <dbReference type="ARBA" id="ARBA00000900"/>
    </source>
</evidence>
<evidence type="ECO:0000256" key="9">
    <source>
        <dbReference type="ARBA" id="ARBA00022833"/>
    </source>
</evidence>
<evidence type="ECO:0000256" key="8">
    <source>
        <dbReference type="ARBA" id="ARBA00022786"/>
    </source>
</evidence>
<keyword evidence="10 12" id="KW-1133">Transmembrane helix</keyword>
<keyword evidence="6" id="KW-0479">Metal-binding</keyword>
<evidence type="ECO:0000313" key="14">
    <source>
        <dbReference type="EMBL" id="MFB2876929.1"/>
    </source>
</evidence>
<comment type="catalytic activity">
    <reaction evidence="1">
        <text>S-ubiquitinyl-[E2 ubiquitin-conjugating enzyme]-L-cysteine + [acceptor protein]-L-lysine = [E2 ubiquitin-conjugating enzyme]-L-cysteine + N(6)-ubiquitinyl-[acceptor protein]-L-lysine.</text>
        <dbReference type="EC" id="2.3.2.27"/>
    </reaction>
</comment>
<organism evidence="14 15">
    <name type="scientific">Floridaenema aerugineum BLCC-F46</name>
    <dbReference type="NCBI Taxonomy" id="3153654"/>
    <lineage>
        <taxon>Bacteria</taxon>
        <taxon>Bacillati</taxon>
        <taxon>Cyanobacteriota</taxon>
        <taxon>Cyanophyceae</taxon>
        <taxon>Oscillatoriophycideae</taxon>
        <taxon>Aerosakkonematales</taxon>
        <taxon>Aerosakkonemataceae</taxon>
        <taxon>Floridanema</taxon>
        <taxon>Floridanema aerugineum</taxon>
    </lineage>
</organism>
<dbReference type="Proteomes" id="UP001576774">
    <property type="component" value="Unassembled WGS sequence"/>
</dbReference>
<evidence type="ECO:0000313" key="15">
    <source>
        <dbReference type="Proteomes" id="UP001576774"/>
    </source>
</evidence>
<proteinExistence type="predicted"/>
<dbReference type="EMBL" id="JBHFNQ010000065">
    <property type="protein sequence ID" value="MFB2876929.1"/>
    <property type="molecule type" value="Genomic_DNA"/>
</dbReference>
<keyword evidence="8" id="KW-0833">Ubl conjugation pathway</keyword>
<evidence type="ECO:0000256" key="3">
    <source>
        <dbReference type="ARBA" id="ARBA00012483"/>
    </source>
</evidence>
<evidence type="ECO:0000259" key="13">
    <source>
        <dbReference type="Pfam" id="PF12483"/>
    </source>
</evidence>
<evidence type="ECO:0000256" key="12">
    <source>
        <dbReference type="SAM" id="Phobius"/>
    </source>
</evidence>
<feature type="domain" description="E3 Ubiquitin ligase MUL1-like" evidence="13">
    <location>
        <begin position="104"/>
        <end position="266"/>
    </location>
</feature>
<evidence type="ECO:0000256" key="6">
    <source>
        <dbReference type="ARBA" id="ARBA00022723"/>
    </source>
</evidence>
<keyword evidence="11 12" id="KW-0472">Membrane</keyword>
<accession>A0ABV4X2E2</accession>